<sequence length="142" mass="17238">EVIDSKQTLNGRHREEEQLRRETKVIENDREDEIKDLKQENRKLEREKEEALLRLSELVSLKLRDNNPDIVDLSDAYRPTKLPEMFSDNEWTAGFIVMEEKGFKERQIIDFLLDVLMESFIFCRTELDYNWQLINRWYLDDL</sequence>
<feature type="compositionally biased region" description="Basic and acidic residues" evidence="2">
    <location>
        <begin position="12"/>
        <end position="22"/>
    </location>
</feature>
<accession>A0ABY7DP31</accession>
<reference evidence="3" key="1">
    <citation type="submission" date="2022-11" db="EMBL/GenBank/DDBJ databases">
        <title>Centuries of genome instability and evolution in soft-shell clam transmissible cancer (bioRxiv).</title>
        <authorList>
            <person name="Hart S.F.M."/>
            <person name="Yonemitsu M.A."/>
            <person name="Giersch R.M."/>
            <person name="Beal B.F."/>
            <person name="Arriagada G."/>
            <person name="Davis B.W."/>
            <person name="Ostrander E.A."/>
            <person name="Goff S.P."/>
            <person name="Metzger M.J."/>
        </authorList>
    </citation>
    <scope>NUCLEOTIDE SEQUENCE</scope>
    <source>
        <strain evidence="3">MELC-2E11</strain>
        <tissue evidence="3">Siphon/mantle</tissue>
    </source>
</reference>
<feature type="non-terminal residue" evidence="3">
    <location>
        <position position="1"/>
    </location>
</feature>
<evidence type="ECO:0008006" key="5">
    <source>
        <dbReference type="Google" id="ProtNLM"/>
    </source>
</evidence>
<organism evidence="3 4">
    <name type="scientific">Mya arenaria</name>
    <name type="common">Soft-shell clam</name>
    <dbReference type="NCBI Taxonomy" id="6604"/>
    <lineage>
        <taxon>Eukaryota</taxon>
        <taxon>Metazoa</taxon>
        <taxon>Spiralia</taxon>
        <taxon>Lophotrochozoa</taxon>
        <taxon>Mollusca</taxon>
        <taxon>Bivalvia</taxon>
        <taxon>Autobranchia</taxon>
        <taxon>Heteroconchia</taxon>
        <taxon>Euheterodonta</taxon>
        <taxon>Imparidentia</taxon>
        <taxon>Neoheterodontei</taxon>
        <taxon>Myida</taxon>
        <taxon>Myoidea</taxon>
        <taxon>Myidae</taxon>
        <taxon>Mya</taxon>
    </lineage>
</organism>
<protein>
    <recommendedName>
        <fullName evidence="5">WHIM2 domain-containing protein</fullName>
    </recommendedName>
</protein>
<evidence type="ECO:0000256" key="2">
    <source>
        <dbReference type="SAM" id="MobiDB-lite"/>
    </source>
</evidence>
<evidence type="ECO:0000256" key="1">
    <source>
        <dbReference type="SAM" id="Coils"/>
    </source>
</evidence>
<feature type="coiled-coil region" evidence="1">
    <location>
        <begin position="27"/>
        <end position="61"/>
    </location>
</feature>
<keyword evidence="4" id="KW-1185">Reference proteome</keyword>
<proteinExistence type="predicted"/>
<name>A0ABY7DP31_MYAAR</name>
<dbReference type="Proteomes" id="UP001164746">
    <property type="component" value="Chromosome 3"/>
</dbReference>
<feature type="compositionally biased region" description="Polar residues" evidence="2">
    <location>
        <begin position="1"/>
        <end position="10"/>
    </location>
</feature>
<evidence type="ECO:0000313" key="3">
    <source>
        <dbReference type="EMBL" id="WAQ98110.1"/>
    </source>
</evidence>
<dbReference type="EMBL" id="CP111014">
    <property type="protein sequence ID" value="WAQ98110.1"/>
    <property type="molecule type" value="Genomic_DNA"/>
</dbReference>
<feature type="region of interest" description="Disordered" evidence="2">
    <location>
        <begin position="1"/>
        <end position="22"/>
    </location>
</feature>
<gene>
    <name evidence="3" type="ORF">MAR_022483</name>
</gene>
<evidence type="ECO:0000313" key="4">
    <source>
        <dbReference type="Proteomes" id="UP001164746"/>
    </source>
</evidence>
<keyword evidence="1" id="KW-0175">Coiled coil</keyword>